<protein>
    <submittedName>
        <fullName evidence="1">4001_t:CDS:1</fullName>
    </submittedName>
</protein>
<comment type="caution">
    <text evidence="1">The sequence shown here is derived from an EMBL/GenBank/DDBJ whole genome shotgun (WGS) entry which is preliminary data.</text>
</comment>
<sequence length="68" mass="7981">MNNNNNLSESDKCLLTQLSENNEPSVVIKNKAYFKGNFYENKDNDWKVSDINTFIIEFVFDEMLNKIV</sequence>
<reference evidence="1" key="1">
    <citation type="submission" date="2021-06" db="EMBL/GenBank/DDBJ databases">
        <authorList>
            <person name="Kallberg Y."/>
            <person name="Tangrot J."/>
            <person name="Rosling A."/>
        </authorList>
    </citation>
    <scope>NUCLEOTIDE SEQUENCE</scope>
    <source>
        <strain evidence="1">UK204</strain>
    </source>
</reference>
<gene>
    <name evidence="1" type="ORF">FCALED_LOCUS6250</name>
</gene>
<dbReference type="EMBL" id="CAJVPQ010001453">
    <property type="protein sequence ID" value="CAG8553726.1"/>
    <property type="molecule type" value="Genomic_DNA"/>
</dbReference>
<dbReference type="OrthoDB" id="10567665at2759"/>
<evidence type="ECO:0000313" key="2">
    <source>
        <dbReference type="Proteomes" id="UP000789570"/>
    </source>
</evidence>
<accession>A0A9N9B724</accession>
<organism evidence="1 2">
    <name type="scientific">Funneliformis caledonium</name>
    <dbReference type="NCBI Taxonomy" id="1117310"/>
    <lineage>
        <taxon>Eukaryota</taxon>
        <taxon>Fungi</taxon>
        <taxon>Fungi incertae sedis</taxon>
        <taxon>Mucoromycota</taxon>
        <taxon>Glomeromycotina</taxon>
        <taxon>Glomeromycetes</taxon>
        <taxon>Glomerales</taxon>
        <taxon>Glomeraceae</taxon>
        <taxon>Funneliformis</taxon>
    </lineage>
</organism>
<dbReference type="Proteomes" id="UP000789570">
    <property type="component" value="Unassembled WGS sequence"/>
</dbReference>
<evidence type="ECO:0000313" key="1">
    <source>
        <dbReference type="EMBL" id="CAG8553726.1"/>
    </source>
</evidence>
<proteinExistence type="predicted"/>
<dbReference type="AlphaFoldDB" id="A0A9N9B724"/>
<keyword evidence="2" id="KW-1185">Reference proteome</keyword>
<name>A0A9N9B724_9GLOM</name>